<comment type="caution">
    <text evidence="2">The sequence shown here is derived from an EMBL/GenBank/DDBJ whole genome shotgun (WGS) entry which is preliminary data.</text>
</comment>
<gene>
    <name evidence="2" type="ORF">CSUB01_02563</name>
</gene>
<dbReference type="AlphaFoldDB" id="A0A066XFZ5"/>
<dbReference type="PANTHER" id="PTHR42070:SF1">
    <property type="entry name" value="FILAMENT ASSOCIATED PROTEIN, PUTATIVE (AFU_ORTHOLOGUE AFUA_8G06630)-RELATED"/>
    <property type="match status" value="1"/>
</dbReference>
<dbReference type="EMBL" id="JMSE01000926">
    <property type="protein sequence ID" value="KDN66569.1"/>
    <property type="molecule type" value="Genomic_DNA"/>
</dbReference>
<organism evidence="2 3">
    <name type="scientific">Colletotrichum sublineola</name>
    <name type="common">Sorghum anthracnose fungus</name>
    <dbReference type="NCBI Taxonomy" id="1173701"/>
    <lineage>
        <taxon>Eukaryota</taxon>
        <taxon>Fungi</taxon>
        <taxon>Dikarya</taxon>
        <taxon>Ascomycota</taxon>
        <taxon>Pezizomycotina</taxon>
        <taxon>Sordariomycetes</taxon>
        <taxon>Hypocreomycetidae</taxon>
        <taxon>Glomerellales</taxon>
        <taxon>Glomerellaceae</taxon>
        <taxon>Colletotrichum</taxon>
        <taxon>Colletotrichum graminicola species complex</taxon>
    </lineage>
</organism>
<feature type="compositionally biased region" description="Basic and acidic residues" evidence="1">
    <location>
        <begin position="16"/>
        <end position="32"/>
    </location>
</feature>
<dbReference type="HOGENOM" id="CLU_852611_0_0_1"/>
<feature type="region of interest" description="Disordered" evidence="1">
    <location>
        <begin position="313"/>
        <end position="335"/>
    </location>
</feature>
<dbReference type="OrthoDB" id="4505928at2759"/>
<proteinExistence type="predicted"/>
<evidence type="ECO:0000313" key="3">
    <source>
        <dbReference type="Proteomes" id="UP000027238"/>
    </source>
</evidence>
<dbReference type="Proteomes" id="UP000027238">
    <property type="component" value="Unassembled WGS sequence"/>
</dbReference>
<dbReference type="PANTHER" id="PTHR42070">
    <property type="entry name" value="FILAMENT ASSOCIATED PROTEIN, PUTATIVE (AFU_ORTHOLOGUE AFUA_8G06630)-RELATED"/>
    <property type="match status" value="1"/>
</dbReference>
<dbReference type="eggNOG" id="ENOG502S5YK">
    <property type="taxonomic scope" value="Eukaryota"/>
</dbReference>
<evidence type="ECO:0008006" key="4">
    <source>
        <dbReference type="Google" id="ProtNLM"/>
    </source>
</evidence>
<reference evidence="3" key="1">
    <citation type="journal article" date="2014" name="Genome Announc.">
        <title>Draft genome sequence of Colletotrichum sublineola, a destructive pathogen of cultivated sorghum.</title>
        <authorList>
            <person name="Baroncelli R."/>
            <person name="Sanz-Martin J.M."/>
            <person name="Rech G.E."/>
            <person name="Sukno S.A."/>
            <person name="Thon M.R."/>
        </authorList>
    </citation>
    <scope>NUCLEOTIDE SEQUENCE [LARGE SCALE GENOMIC DNA]</scope>
    <source>
        <strain evidence="3">TX430BB</strain>
    </source>
</reference>
<protein>
    <recommendedName>
        <fullName evidence="4">BZIP domain-containing protein</fullName>
    </recommendedName>
</protein>
<dbReference type="CDD" id="cd14688">
    <property type="entry name" value="bZIP_YAP"/>
    <property type="match status" value="1"/>
</dbReference>
<name>A0A066XFZ5_COLSU</name>
<feature type="region of interest" description="Disordered" evidence="1">
    <location>
        <begin position="13"/>
        <end position="33"/>
    </location>
</feature>
<accession>A0A066XFZ5</accession>
<dbReference type="STRING" id="1173701.A0A066XFZ5"/>
<dbReference type="OMA" id="RWPACLQ"/>
<evidence type="ECO:0000256" key="1">
    <source>
        <dbReference type="SAM" id="MobiDB-lite"/>
    </source>
</evidence>
<sequence length="335" mass="36990">MIPNSNGLLWQRASKKPMEAEKERSRIRDNQRRSRARKKEYILEIEQKLRECQSQGVEASAEVQQAARLVANENHKLRQLLYTLGLADRQIEQYIKTGKLDPSIHIPPHDVHESSSVTTGQKTTVLEGLLVPRWPACLQSPVPFVPESRQASTDRTLMYGPASNSSAEEYGPSAEDVQQSYGLLPASPTNLNAPPIYPQSVHPQTHEYGGHQLSRENVRYAESNHTQTSYGLSLNLTGYDPNQAFDYRPVFSAGNPLMGQSLPTCCGPPTTPYVYHPSHQQPISYVASRLGSNASNNSGTVSVADADLSIEEQASQQTGNSDSNAWMPSTNFSKA</sequence>
<keyword evidence="3" id="KW-1185">Reference proteome</keyword>
<evidence type="ECO:0000313" key="2">
    <source>
        <dbReference type="EMBL" id="KDN66569.1"/>
    </source>
</evidence>